<dbReference type="SUPFAM" id="SSF48537">
    <property type="entry name" value="Phospholipase C/P1 nuclease"/>
    <property type="match status" value="1"/>
</dbReference>
<feature type="region of interest" description="Disordered" evidence="1">
    <location>
        <begin position="394"/>
        <end position="413"/>
    </location>
</feature>
<keyword evidence="2" id="KW-0732">Signal</keyword>
<dbReference type="InterPro" id="IPR032179">
    <property type="entry name" value="Cry22Aa_Ig-like"/>
</dbReference>
<evidence type="ECO:0000256" key="1">
    <source>
        <dbReference type="SAM" id="MobiDB-lite"/>
    </source>
</evidence>
<feature type="domain" description="Pesticidal crystal protein Cry22Aa Ig-like" evidence="3">
    <location>
        <begin position="500"/>
        <end position="571"/>
    </location>
</feature>
<dbReference type="PANTHER" id="PTHR31513:SF2">
    <property type="entry name" value="MRAZ"/>
    <property type="match status" value="1"/>
</dbReference>
<evidence type="ECO:0000313" key="4">
    <source>
        <dbReference type="EMBL" id="OGI76739.1"/>
    </source>
</evidence>
<feature type="compositionally biased region" description="Gly residues" evidence="1">
    <location>
        <begin position="457"/>
        <end position="466"/>
    </location>
</feature>
<sequence length="1373" mass="145772">MRKIIFIAIFLISSVFINRTVFAYDDKTTHPAITDEIVDFYNLSFDKKITAEEKERIIQGSILEDTEPRYINHFYDPIYKQGWTGEHSGEWFSKDLMQKFSDVFLSSENGVSALNWAHNQELQEKYKRYQGNRTWEKALYEYVKNKDKKEAFSDLGYILHLLEDMSVPEHTRNDTHPNDSPYENYSQRFTRNNFHIANDLKKQNFQPVNFNNLDEYFEYVANYSNNYFFSKDTVNDPKYEKPKIIKSDSEYGYGLDKDNKKFVLVGVETRRIKEGNEYKDTKVYLLTKDQLYEPILNAYWIRLSREAVLSGSGVIDLFFQEAEKMEKDPSLLQPPPENTSAIFSIYGEITKVINSTVSVVKKVEKTASGILNKITDGWNKDATNQPAAVVQSISENKPAKATPPPVTITNNNQTTIVVEPAPAPSKNENKNALNNVSQPVVSSVPIVNNVVFHRRSGGGGGNGSGDGSAPTPQPESNASPDENPLLPPPPSNPDTTAPVISIAGSNPVDVTKETVYVDAGATAIDETDGAREIVATGIDAVNTSVLGAYTITYTTTDLSNNISTLARTVNVVAPPLPPLNTFTIDKDTILTAGEYNYDNLIITNNATLTLEGDPLSSNSFKGVKINAYNITIDSGATISADGQGYLLGPGTSDDSYENGSSYGGVGGGATAKPVYGSAIEPVDLGSGGVGGHRGGGAIRLVVSGTLKNNGVISANGTSYRTSGGSIYVTTNYLSGEGSFSANGASTSWPYQNSGGGGRIAIYYEDSSFIGPATALAGVYCFSGCNPAAEAGTVGLFDLSDNSLNIFTTWRFQKNDNPFNFSKIILKTNAKSKVEDDVIINADSLLIDEGSSLVLLGNQIFNIPNITIDGGSTLTFSEGETINTDTLLVNGRSTLTFSGSETVTANLLAVTGNSIVTVAPEQIFSLTIPNIAIEAGSSISADAKGYINGPGTLTENYAGGIYGGDDKQNSPPLVYGSAIEPVDLGSGGVGGHHGGGAIRLIVTDTLLNEGLISANGDVNSSGGSVYITAKNITGNGKLSANGGGLYLTSVINAAGGGGRVALYYENSLFTGIAEAKGGCGSYDGWSMTCASNGTVGFFDTVNNNLLVNSSWQFRNIDSPFDFNNIYISDGAKVMSEDGINITTNNILIDNASTFTLSGNEIITADTLTLSGNSIITVIPEQILSLTIPNLNIENGSSISAEKKGYLDGPGTPAENYEAGASYGGMGGGATAKPVYGSITIPVDFGSGTEGRRGGGAIRLIVSNILNNEGIISVNGIYDRVSGGSIYVTANKISGDGFFQANGGNGSWPYGPIGGGGGRIVIHYQTSNFSGTTTALGGIYCFSGCASAAGNGTIEIVDESIVVNPVPEPEPDPNT</sequence>
<dbReference type="InterPro" id="IPR013783">
    <property type="entry name" value="Ig-like_fold"/>
</dbReference>
<proteinExistence type="predicted"/>
<feature type="chain" id="PRO_5009527316" description="Pesticidal crystal protein Cry22Aa Ig-like domain-containing protein" evidence="2">
    <location>
        <begin position="24"/>
        <end position="1373"/>
    </location>
</feature>
<feature type="region of interest" description="Disordered" evidence="1">
    <location>
        <begin position="452"/>
        <end position="504"/>
    </location>
</feature>
<dbReference type="Gene3D" id="1.10.575.10">
    <property type="entry name" value="P1 Nuclease"/>
    <property type="match status" value="1"/>
</dbReference>
<feature type="signal peptide" evidence="2">
    <location>
        <begin position="1"/>
        <end position="23"/>
    </location>
</feature>
<organism evidence="4 5">
    <name type="scientific">Candidatus Nomurabacteria bacterium RIFCSPHIGHO2_02_FULL_37_13</name>
    <dbReference type="NCBI Taxonomy" id="1801750"/>
    <lineage>
        <taxon>Bacteria</taxon>
        <taxon>Candidatus Nomuraibacteriota</taxon>
    </lineage>
</organism>
<dbReference type="EMBL" id="MFUA01000020">
    <property type="protein sequence ID" value="OGI76739.1"/>
    <property type="molecule type" value="Genomic_DNA"/>
</dbReference>
<evidence type="ECO:0000256" key="2">
    <source>
        <dbReference type="SAM" id="SignalP"/>
    </source>
</evidence>
<dbReference type="STRING" id="1801750.A3B85_03075"/>
<protein>
    <recommendedName>
        <fullName evidence="3">Pesticidal crystal protein Cry22Aa Ig-like domain-containing protein</fullName>
    </recommendedName>
</protein>
<evidence type="ECO:0000259" key="3">
    <source>
        <dbReference type="Pfam" id="PF16403"/>
    </source>
</evidence>
<evidence type="ECO:0000313" key="5">
    <source>
        <dbReference type="Proteomes" id="UP000178374"/>
    </source>
</evidence>
<dbReference type="GO" id="GO:0016788">
    <property type="term" value="F:hydrolase activity, acting on ester bonds"/>
    <property type="evidence" value="ECO:0007669"/>
    <property type="project" value="InterPro"/>
</dbReference>
<dbReference type="Proteomes" id="UP000178374">
    <property type="component" value="Unassembled WGS sequence"/>
</dbReference>
<dbReference type="Pfam" id="PF16403">
    <property type="entry name" value="Bact_surface_Ig-like"/>
    <property type="match status" value="1"/>
</dbReference>
<dbReference type="InterPro" id="IPR008947">
    <property type="entry name" value="PLipase_C/P1_nuclease_dom_sf"/>
</dbReference>
<dbReference type="Gene3D" id="2.60.40.10">
    <property type="entry name" value="Immunoglobulins"/>
    <property type="match status" value="1"/>
</dbReference>
<name>A0A1F6W4A6_9BACT</name>
<dbReference type="PANTHER" id="PTHR31513">
    <property type="entry name" value="EPHRIN TYPE-B RECEPTOR"/>
    <property type="match status" value="1"/>
</dbReference>
<comment type="caution">
    <text evidence="4">The sequence shown here is derived from an EMBL/GenBank/DDBJ whole genome shotgun (WGS) entry which is preliminary data.</text>
</comment>
<reference evidence="4 5" key="1">
    <citation type="journal article" date="2016" name="Nat. Commun.">
        <title>Thousands of microbial genomes shed light on interconnected biogeochemical processes in an aquifer system.</title>
        <authorList>
            <person name="Anantharaman K."/>
            <person name="Brown C.T."/>
            <person name="Hug L.A."/>
            <person name="Sharon I."/>
            <person name="Castelle C.J."/>
            <person name="Probst A.J."/>
            <person name="Thomas B.C."/>
            <person name="Singh A."/>
            <person name="Wilkins M.J."/>
            <person name="Karaoz U."/>
            <person name="Brodie E.L."/>
            <person name="Williams K.H."/>
            <person name="Hubbard S.S."/>
            <person name="Banfield J.F."/>
        </authorList>
    </citation>
    <scope>NUCLEOTIDE SEQUENCE [LARGE SCALE GENOMIC DNA]</scope>
</reference>
<accession>A0A1F6W4A6</accession>
<gene>
    <name evidence="4" type="ORF">A3B85_03075</name>
</gene>